<name>A0A9P0E6R6_NEZVI</name>
<evidence type="ECO:0000313" key="1">
    <source>
        <dbReference type="EMBL" id="CAH1391015.1"/>
    </source>
</evidence>
<sequence length="81" mass="9602">MELSMRCMKTKTIKEPDSKCLLSRWFQEKNTDGFSWIRWKKKFSSKHLSYINKLRIRENSDSIHSSVLSKGALFFLKSSIL</sequence>
<keyword evidence="2" id="KW-1185">Reference proteome</keyword>
<accession>A0A9P0E6R6</accession>
<protein>
    <submittedName>
        <fullName evidence="1">Uncharacterized protein</fullName>
    </submittedName>
</protein>
<dbReference type="AlphaFoldDB" id="A0A9P0E6R6"/>
<dbReference type="Proteomes" id="UP001152798">
    <property type="component" value="Chromosome 1"/>
</dbReference>
<gene>
    <name evidence="1" type="ORF">NEZAVI_LOCUS2112</name>
</gene>
<dbReference type="EMBL" id="OV725077">
    <property type="protein sequence ID" value="CAH1391015.1"/>
    <property type="molecule type" value="Genomic_DNA"/>
</dbReference>
<reference evidence="1" key="1">
    <citation type="submission" date="2022-01" db="EMBL/GenBank/DDBJ databases">
        <authorList>
            <person name="King R."/>
        </authorList>
    </citation>
    <scope>NUCLEOTIDE SEQUENCE</scope>
</reference>
<proteinExistence type="predicted"/>
<evidence type="ECO:0000313" key="2">
    <source>
        <dbReference type="Proteomes" id="UP001152798"/>
    </source>
</evidence>
<organism evidence="1 2">
    <name type="scientific">Nezara viridula</name>
    <name type="common">Southern green stink bug</name>
    <name type="synonym">Cimex viridulus</name>
    <dbReference type="NCBI Taxonomy" id="85310"/>
    <lineage>
        <taxon>Eukaryota</taxon>
        <taxon>Metazoa</taxon>
        <taxon>Ecdysozoa</taxon>
        <taxon>Arthropoda</taxon>
        <taxon>Hexapoda</taxon>
        <taxon>Insecta</taxon>
        <taxon>Pterygota</taxon>
        <taxon>Neoptera</taxon>
        <taxon>Paraneoptera</taxon>
        <taxon>Hemiptera</taxon>
        <taxon>Heteroptera</taxon>
        <taxon>Panheteroptera</taxon>
        <taxon>Pentatomomorpha</taxon>
        <taxon>Pentatomoidea</taxon>
        <taxon>Pentatomidae</taxon>
        <taxon>Pentatominae</taxon>
        <taxon>Nezara</taxon>
    </lineage>
</organism>